<dbReference type="AlphaFoldDB" id="A0A7H1MMD4"/>
<dbReference type="InterPro" id="IPR011991">
    <property type="entry name" value="ArsR-like_HTH"/>
</dbReference>
<keyword evidence="1" id="KW-0805">Transcription regulation</keyword>
<dbReference type="InterPro" id="IPR036390">
    <property type="entry name" value="WH_DNA-bd_sf"/>
</dbReference>
<dbReference type="CDD" id="cd00090">
    <property type="entry name" value="HTH_ARSR"/>
    <property type="match status" value="1"/>
</dbReference>
<protein>
    <submittedName>
        <fullName evidence="4">Winged helix-turn-helix transcriptional regulator</fullName>
    </submittedName>
</protein>
<reference evidence="4 5" key="1">
    <citation type="submission" date="2019-08" db="EMBL/GenBank/DDBJ databases">
        <authorList>
            <person name="Chang H.C."/>
            <person name="Mun S.Y."/>
        </authorList>
    </citation>
    <scope>NUCLEOTIDE SEQUENCE [LARGE SCALE GENOMIC DNA]</scope>
    <source>
        <strain evidence="4 5">SK</strain>
    </source>
</reference>
<dbReference type="Pfam" id="PF01022">
    <property type="entry name" value="HTH_5"/>
    <property type="match status" value="1"/>
</dbReference>
<evidence type="ECO:0000256" key="3">
    <source>
        <dbReference type="ARBA" id="ARBA00023163"/>
    </source>
</evidence>
<name>A0A7H1MMD4_9LACO</name>
<keyword evidence="3" id="KW-0804">Transcription</keyword>
<dbReference type="PANTHER" id="PTHR43132:SF2">
    <property type="entry name" value="ARSENICAL RESISTANCE OPERON REPRESSOR ARSR-RELATED"/>
    <property type="match status" value="1"/>
</dbReference>
<dbReference type="SMART" id="SM00418">
    <property type="entry name" value="HTH_ARSR"/>
    <property type="match status" value="1"/>
</dbReference>
<keyword evidence="2" id="KW-0238">DNA-binding</keyword>
<sequence length="106" mass="12151">MKKEKPLLEEAIKIFKILGSETRLNILLLLEKKDMTVTDLFNELEVSQPAISKQLAILKEYKIISYDKKGVENIYKLNDLHILNVINSTMGHAEHVLNNQDCDNNA</sequence>
<organism evidence="4 5">
    <name type="scientific">Weissella koreensis</name>
    <dbReference type="NCBI Taxonomy" id="165096"/>
    <lineage>
        <taxon>Bacteria</taxon>
        <taxon>Bacillati</taxon>
        <taxon>Bacillota</taxon>
        <taxon>Bacilli</taxon>
        <taxon>Lactobacillales</taxon>
        <taxon>Lactobacillaceae</taxon>
        <taxon>Weissella</taxon>
    </lineage>
</organism>
<dbReference type="InterPro" id="IPR001845">
    <property type="entry name" value="HTH_ArsR_DNA-bd_dom"/>
</dbReference>
<dbReference type="PRINTS" id="PR00778">
    <property type="entry name" value="HTHARSR"/>
</dbReference>
<evidence type="ECO:0000313" key="4">
    <source>
        <dbReference type="EMBL" id="QNT64620.1"/>
    </source>
</evidence>
<evidence type="ECO:0000256" key="1">
    <source>
        <dbReference type="ARBA" id="ARBA00023015"/>
    </source>
</evidence>
<dbReference type="NCBIfam" id="NF033788">
    <property type="entry name" value="HTH_metalloreg"/>
    <property type="match status" value="1"/>
</dbReference>
<dbReference type="PROSITE" id="PS50987">
    <property type="entry name" value="HTH_ARSR_2"/>
    <property type="match status" value="1"/>
</dbReference>
<gene>
    <name evidence="4" type="ORF">FY536_04815</name>
</gene>
<dbReference type="GO" id="GO:0003677">
    <property type="term" value="F:DNA binding"/>
    <property type="evidence" value="ECO:0007669"/>
    <property type="project" value="UniProtKB-KW"/>
</dbReference>
<dbReference type="SUPFAM" id="SSF46785">
    <property type="entry name" value="Winged helix' DNA-binding domain"/>
    <property type="match status" value="1"/>
</dbReference>
<dbReference type="PANTHER" id="PTHR43132">
    <property type="entry name" value="ARSENICAL RESISTANCE OPERON REPRESSOR ARSR-RELATED"/>
    <property type="match status" value="1"/>
</dbReference>
<dbReference type="InterPro" id="IPR036388">
    <property type="entry name" value="WH-like_DNA-bd_sf"/>
</dbReference>
<accession>A0A7H1MMD4</accession>
<dbReference type="RefSeq" id="WP_006844957.1">
    <property type="nucleotide sequence ID" value="NZ_CP026847.1"/>
</dbReference>
<dbReference type="OMA" id="TKQHVAH"/>
<keyword evidence="5" id="KW-1185">Reference proteome</keyword>
<dbReference type="Proteomes" id="UP000516446">
    <property type="component" value="Chromosome"/>
</dbReference>
<dbReference type="EMBL" id="CP043431">
    <property type="protein sequence ID" value="QNT64620.1"/>
    <property type="molecule type" value="Genomic_DNA"/>
</dbReference>
<dbReference type="InterPro" id="IPR051011">
    <property type="entry name" value="Metal_resp_trans_reg"/>
</dbReference>
<proteinExistence type="predicted"/>
<dbReference type="Gene3D" id="1.10.10.10">
    <property type="entry name" value="Winged helix-like DNA-binding domain superfamily/Winged helix DNA-binding domain"/>
    <property type="match status" value="1"/>
</dbReference>
<evidence type="ECO:0000313" key="5">
    <source>
        <dbReference type="Proteomes" id="UP000516446"/>
    </source>
</evidence>
<evidence type="ECO:0000256" key="2">
    <source>
        <dbReference type="ARBA" id="ARBA00023125"/>
    </source>
</evidence>
<dbReference type="GO" id="GO:0003700">
    <property type="term" value="F:DNA-binding transcription factor activity"/>
    <property type="evidence" value="ECO:0007669"/>
    <property type="project" value="InterPro"/>
</dbReference>